<gene>
    <name evidence="8" type="ORF">AAP_01610</name>
</gene>
<evidence type="ECO:0000313" key="8">
    <source>
        <dbReference type="EMBL" id="KZZ95122.1"/>
    </source>
</evidence>
<feature type="region of interest" description="Disordered" evidence="6">
    <location>
        <begin position="756"/>
        <end position="816"/>
    </location>
</feature>
<dbReference type="Gene3D" id="4.10.240.10">
    <property type="entry name" value="Zn(2)-C6 fungal-type DNA-binding domain"/>
    <property type="match status" value="1"/>
</dbReference>
<protein>
    <submittedName>
        <fullName evidence="8">Fungal specific transcription factor domain-containing protein</fullName>
    </submittedName>
</protein>
<feature type="compositionally biased region" description="Polar residues" evidence="6">
    <location>
        <begin position="89"/>
        <end position="100"/>
    </location>
</feature>
<feature type="region of interest" description="Disordered" evidence="6">
    <location>
        <begin position="155"/>
        <end position="186"/>
    </location>
</feature>
<evidence type="ECO:0000256" key="1">
    <source>
        <dbReference type="ARBA" id="ARBA00022723"/>
    </source>
</evidence>
<dbReference type="Pfam" id="PF00172">
    <property type="entry name" value="Zn_clus"/>
    <property type="match status" value="1"/>
</dbReference>
<sequence>MSGPTRPDVLHTERAASGGLINTINGLPQEQVDAIIRSKRKAREPKACYPCHTRKVKCDSKHPCDVCIKRDHADQCTYQRPSKKRQTIPLVQTTQKNGNKPTPAASEAGSALGATTAPGGEKKMVLVSEQEWNRLNDSLKAIQDICSSVQVDAHRTLPRQQHTPPPAPVTDDDASEAPFTPNSSAPENHGIFVDNLTFNTTVYMGPRSTLAHLQGYADLPEGISRILMDGDVLAKLGLINTSAAYPFVDLRGRREKKCIDLDLVCNALPEDDLCRRYVDLYCDNTTALYPVIYDVQGFKEEVEALLEIRRTWPHESPTCNAMERRPWRTDLDTLALIYAAIAVGSLAADQPIKPPEEKEKGMFSRIFVCCSYQLLRAKNCLAEPTTKVIQAMLLIGSVLSYNMNPGLSYAFIGLTTRLAEATGLHVDTPRYPDHERFTRRWVWWAMACQDNNFCLSFDRMSTLPFRRPPIPYAPDSRPGNRRYFETMCEVLSIGLDLVKVYMNHENMHMSYSVIQEYRTSLQRILQNAMPYLRDKSLCKVPYEHLQRLSMKLHVSFMCSDLCQPAFHAGHGFNEEETKSLRQQCIDDLTHTVEAYTELHGVSPYASVSWITISRAVGSAFCLIAALEKNMDKYRRDLLRELEAILAQKISDGYGVWQVDLPTSSSLSPLNGASDLDSSRVNDISPSSEQAELMRDLARRDLSIRAPMPDISTPLVAAHDSLHELNKALAIQHEDLYGANHEAPLYRPRLDMSRPWVQAQNSGRPPVSSYPRPASMTDNNSTRVSPPMSSDRYPPAHSNQVSSIPGTPESSGSSDTAAANLLRKSRFPYLNDFETIVGLL</sequence>
<feature type="compositionally biased region" description="Polar residues" evidence="6">
    <location>
        <begin position="775"/>
        <end position="787"/>
    </location>
</feature>
<dbReference type="OrthoDB" id="1747771at2759"/>
<dbReference type="AlphaFoldDB" id="A0A162IJF9"/>
<feature type="domain" description="Zn(2)-C6 fungal-type" evidence="7">
    <location>
        <begin position="47"/>
        <end position="78"/>
    </location>
</feature>
<accession>A0A162IJF9</accession>
<evidence type="ECO:0000313" key="9">
    <source>
        <dbReference type="Proteomes" id="UP000242877"/>
    </source>
</evidence>
<keyword evidence="4" id="KW-0804">Transcription</keyword>
<dbReference type="InterPro" id="IPR036864">
    <property type="entry name" value="Zn2-C6_fun-type_DNA-bd_sf"/>
</dbReference>
<evidence type="ECO:0000256" key="2">
    <source>
        <dbReference type="ARBA" id="ARBA00023015"/>
    </source>
</evidence>
<keyword evidence="2" id="KW-0805">Transcription regulation</keyword>
<organism evidence="8 9">
    <name type="scientific">Ascosphaera apis ARSEF 7405</name>
    <dbReference type="NCBI Taxonomy" id="392613"/>
    <lineage>
        <taxon>Eukaryota</taxon>
        <taxon>Fungi</taxon>
        <taxon>Dikarya</taxon>
        <taxon>Ascomycota</taxon>
        <taxon>Pezizomycotina</taxon>
        <taxon>Eurotiomycetes</taxon>
        <taxon>Eurotiomycetidae</taxon>
        <taxon>Onygenales</taxon>
        <taxon>Ascosphaeraceae</taxon>
        <taxon>Ascosphaera</taxon>
    </lineage>
</organism>
<dbReference type="Proteomes" id="UP000242877">
    <property type="component" value="Unassembled WGS sequence"/>
</dbReference>
<evidence type="ECO:0000256" key="6">
    <source>
        <dbReference type="SAM" id="MobiDB-lite"/>
    </source>
</evidence>
<comment type="caution">
    <text evidence="8">The sequence shown here is derived from an EMBL/GenBank/DDBJ whole genome shotgun (WGS) entry which is preliminary data.</text>
</comment>
<dbReference type="InterPro" id="IPR004507">
    <property type="entry name" value="UbiX-like"/>
</dbReference>
<feature type="compositionally biased region" description="Polar residues" evidence="6">
    <location>
        <begin position="678"/>
        <end position="689"/>
    </location>
</feature>
<feature type="region of interest" description="Disordered" evidence="6">
    <location>
        <begin position="669"/>
        <end position="689"/>
    </location>
</feature>
<evidence type="ECO:0000256" key="4">
    <source>
        <dbReference type="ARBA" id="ARBA00023163"/>
    </source>
</evidence>
<dbReference type="PANTHER" id="PTHR43374:SF1">
    <property type="entry name" value="FLAVIN PRENYLTRANSFERASE PAD1, MITOCHONDRIAL"/>
    <property type="match status" value="1"/>
</dbReference>
<dbReference type="PANTHER" id="PTHR43374">
    <property type="entry name" value="FLAVIN PRENYLTRANSFERASE"/>
    <property type="match status" value="1"/>
</dbReference>
<reference evidence="8 9" key="1">
    <citation type="journal article" date="2016" name="Genome Biol. Evol.">
        <title>Divergent and convergent evolution of fungal pathogenicity.</title>
        <authorList>
            <person name="Shang Y."/>
            <person name="Xiao G."/>
            <person name="Zheng P."/>
            <person name="Cen K."/>
            <person name="Zhan S."/>
            <person name="Wang C."/>
        </authorList>
    </citation>
    <scope>NUCLEOTIDE SEQUENCE [LARGE SCALE GENOMIC DNA]</scope>
    <source>
        <strain evidence="8 9">ARSEF 7405</strain>
    </source>
</reference>
<proteinExistence type="predicted"/>
<dbReference type="VEuPathDB" id="FungiDB:AAP_01610"/>
<evidence type="ECO:0000256" key="5">
    <source>
        <dbReference type="ARBA" id="ARBA00023242"/>
    </source>
</evidence>
<dbReference type="CDD" id="cd00067">
    <property type="entry name" value="GAL4"/>
    <property type="match status" value="1"/>
</dbReference>
<dbReference type="PROSITE" id="PS50048">
    <property type="entry name" value="ZN2_CY6_FUNGAL_2"/>
    <property type="match status" value="1"/>
</dbReference>
<feature type="region of interest" description="Disordered" evidence="6">
    <location>
        <begin position="78"/>
        <end position="118"/>
    </location>
</feature>
<dbReference type="SUPFAM" id="SSF57701">
    <property type="entry name" value="Zn2/Cys6 DNA-binding domain"/>
    <property type="match status" value="1"/>
</dbReference>
<dbReference type="SMART" id="SM00066">
    <property type="entry name" value="GAL4"/>
    <property type="match status" value="1"/>
</dbReference>
<dbReference type="GO" id="GO:0000981">
    <property type="term" value="F:DNA-binding transcription factor activity, RNA polymerase II-specific"/>
    <property type="evidence" value="ECO:0007669"/>
    <property type="project" value="InterPro"/>
</dbReference>
<dbReference type="GO" id="GO:0016831">
    <property type="term" value="F:carboxy-lyase activity"/>
    <property type="evidence" value="ECO:0007669"/>
    <property type="project" value="TreeGrafter"/>
</dbReference>
<dbReference type="PROSITE" id="PS00463">
    <property type="entry name" value="ZN2_CY6_FUNGAL_1"/>
    <property type="match status" value="1"/>
</dbReference>
<dbReference type="EMBL" id="AZGZ01000005">
    <property type="protein sequence ID" value="KZZ95122.1"/>
    <property type="molecule type" value="Genomic_DNA"/>
</dbReference>
<dbReference type="Pfam" id="PF04082">
    <property type="entry name" value="Fungal_trans"/>
    <property type="match status" value="1"/>
</dbReference>
<dbReference type="InterPro" id="IPR007219">
    <property type="entry name" value="XnlR_reg_dom"/>
</dbReference>
<evidence type="ECO:0000256" key="3">
    <source>
        <dbReference type="ARBA" id="ARBA00023125"/>
    </source>
</evidence>
<dbReference type="CDD" id="cd12148">
    <property type="entry name" value="fungal_TF_MHR"/>
    <property type="match status" value="1"/>
</dbReference>
<keyword evidence="5" id="KW-0539">Nucleus</keyword>
<dbReference type="GO" id="GO:0006351">
    <property type="term" value="P:DNA-templated transcription"/>
    <property type="evidence" value="ECO:0007669"/>
    <property type="project" value="InterPro"/>
</dbReference>
<dbReference type="GO" id="GO:0003677">
    <property type="term" value="F:DNA binding"/>
    <property type="evidence" value="ECO:0007669"/>
    <property type="project" value="UniProtKB-KW"/>
</dbReference>
<keyword evidence="9" id="KW-1185">Reference proteome</keyword>
<dbReference type="InterPro" id="IPR001138">
    <property type="entry name" value="Zn2Cys6_DnaBD"/>
</dbReference>
<keyword evidence="3" id="KW-0238">DNA-binding</keyword>
<name>A0A162IJF9_9EURO</name>
<evidence type="ECO:0000259" key="7">
    <source>
        <dbReference type="PROSITE" id="PS50048"/>
    </source>
</evidence>
<feature type="compositionally biased region" description="Polar residues" evidence="6">
    <location>
        <begin position="796"/>
        <end position="816"/>
    </location>
</feature>
<keyword evidence="1" id="KW-0479">Metal-binding</keyword>
<dbReference type="GO" id="GO:0008270">
    <property type="term" value="F:zinc ion binding"/>
    <property type="evidence" value="ECO:0007669"/>
    <property type="project" value="InterPro"/>
</dbReference>